<feature type="transmembrane region" description="Helical" evidence="8">
    <location>
        <begin position="112"/>
        <end position="133"/>
    </location>
</feature>
<dbReference type="Pfam" id="PF07690">
    <property type="entry name" value="MFS_1"/>
    <property type="match status" value="1"/>
</dbReference>
<dbReference type="InterPro" id="IPR011701">
    <property type="entry name" value="MFS"/>
</dbReference>
<dbReference type="PANTHER" id="PTHR42718">
    <property type="entry name" value="MAJOR FACILITATOR SUPERFAMILY MULTIDRUG TRANSPORTER MFSC"/>
    <property type="match status" value="1"/>
</dbReference>
<feature type="transmembrane region" description="Helical" evidence="8">
    <location>
        <begin position="363"/>
        <end position="390"/>
    </location>
</feature>
<gene>
    <name evidence="10" type="ORF">EKO23_17100</name>
</gene>
<dbReference type="PRINTS" id="PR01036">
    <property type="entry name" value="TCRTETB"/>
</dbReference>
<dbReference type="PANTHER" id="PTHR42718:SF9">
    <property type="entry name" value="MAJOR FACILITATOR SUPERFAMILY MULTIDRUG TRANSPORTER MFSC"/>
    <property type="match status" value="1"/>
</dbReference>
<accession>A0A4Q4Z9W4</accession>
<comment type="caution">
    <text evidence="10">The sequence shown here is derived from an EMBL/GenBank/DDBJ whole genome shotgun (WGS) entry which is preliminary data.</text>
</comment>
<dbReference type="Gene3D" id="1.20.1250.20">
    <property type="entry name" value="MFS general substrate transporter like domains"/>
    <property type="match status" value="1"/>
</dbReference>
<dbReference type="GO" id="GO:0005886">
    <property type="term" value="C:plasma membrane"/>
    <property type="evidence" value="ECO:0007669"/>
    <property type="project" value="UniProtKB-SubCell"/>
</dbReference>
<dbReference type="AlphaFoldDB" id="A0A4Q4Z9W4"/>
<keyword evidence="5 8" id="KW-0812">Transmembrane</keyword>
<evidence type="ECO:0000313" key="10">
    <source>
        <dbReference type="EMBL" id="RYP84001.1"/>
    </source>
</evidence>
<feature type="transmembrane region" description="Helical" evidence="8">
    <location>
        <begin position="145"/>
        <end position="163"/>
    </location>
</feature>
<dbReference type="PROSITE" id="PS50850">
    <property type="entry name" value="MFS"/>
    <property type="match status" value="1"/>
</dbReference>
<feature type="domain" description="Major facilitator superfamily (MFS) profile" evidence="9">
    <location>
        <begin position="17"/>
        <end position="471"/>
    </location>
</feature>
<evidence type="ECO:0000256" key="7">
    <source>
        <dbReference type="ARBA" id="ARBA00023136"/>
    </source>
</evidence>
<feature type="transmembrane region" description="Helical" evidence="8">
    <location>
        <begin position="200"/>
        <end position="222"/>
    </location>
</feature>
<dbReference type="Gene3D" id="1.20.1720.10">
    <property type="entry name" value="Multidrug resistance protein D"/>
    <property type="match status" value="1"/>
</dbReference>
<protein>
    <submittedName>
        <fullName evidence="10">DHA2 family efflux MFS transporter permease subunit</fullName>
    </submittedName>
</protein>
<dbReference type="InterPro" id="IPR036259">
    <property type="entry name" value="MFS_trans_sf"/>
</dbReference>
<feature type="transmembrane region" description="Helical" evidence="8">
    <location>
        <begin position="234"/>
        <end position="255"/>
    </location>
</feature>
<feature type="transmembrane region" description="Helical" evidence="8">
    <location>
        <begin position="339"/>
        <end position="357"/>
    </location>
</feature>
<keyword evidence="11" id="KW-1185">Reference proteome</keyword>
<evidence type="ECO:0000256" key="8">
    <source>
        <dbReference type="SAM" id="Phobius"/>
    </source>
</evidence>
<dbReference type="EMBL" id="SDKM01000027">
    <property type="protein sequence ID" value="RYP84001.1"/>
    <property type="molecule type" value="Genomic_DNA"/>
</dbReference>
<evidence type="ECO:0000256" key="4">
    <source>
        <dbReference type="ARBA" id="ARBA00022475"/>
    </source>
</evidence>
<dbReference type="OrthoDB" id="9812221at2"/>
<keyword evidence="4" id="KW-1003">Cell membrane</keyword>
<feature type="transmembrane region" description="Helical" evidence="8">
    <location>
        <begin position="445"/>
        <end position="464"/>
    </location>
</feature>
<feature type="transmembrane region" description="Helical" evidence="8">
    <location>
        <begin position="169"/>
        <end position="188"/>
    </location>
</feature>
<comment type="similarity">
    <text evidence="2">Belongs to the major facilitator superfamily. EmrB family.</text>
</comment>
<proteinExistence type="inferred from homology"/>
<evidence type="ECO:0000256" key="1">
    <source>
        <dbReference type="ARBA" id="ARBA00004651"/>
    </source>
</evidence>
<feature type="transmembrane region" description="Helical" evidence="8">
    <location>
        <begin position="275"/>
        <end position="298"/>
    </location>
</feature>
<reference evidence="10 11" key="1">
    <citation type="submission" date="2019-01" db="EMBL/GenBank/DDBJ databases">
        <title>Nocardioides guangzhouensis sp. nov., an actinobacterium isolated from soil.</title>
        <authorList>
            <person name="Fu Y."/>
            <person name="Cai Y."/>
            <person name="Lin Z."/>
            <person name="Chen P."/>
        </authorList>
    </citation>
    <scope>NUCLEOTIDE SEQUENCE [LARGE SCALE GENOMIC DNA]</scope>
    <source>
        <strain evidence="10 11">130</strain>
    </source>
</reference>
<name>A0A4Q4Z9W4_9ACTN</name>
<sequence>MSSRDLPVADPTRDYGVLRWLVAAAFVVILNETVMFNALPSLMREFEVDVTTAQWLSTAFMLTMAVVIPVTGWFLQRVTTRQAFGLAMAVFCAGTLIAALAPAFWVLLLGRIVQASGTAVMMPLLMTTLMTIVAPEDRGRVMGNVTLAMSAAPALGPTASGLILEIASWRWMFGIVLPIAGTIALVGLARLRNVGEPRAASLHVPSVVLSALGFGTLVYGLSEFGHGGDDRVRGAAFALVGLVFVTAFVLVQLRLQRVDRPLLDLRTLRRPTYRLSLLIMALAFAGMFGSMLILPVYLQNLRDLSTLETGLLMMPGGLAMGLLGPRVGRWFDAHGSRPLVLPGGVGAVLALGLFTQISLSTPIWLVLVAHVLLMVSLALIFTPVFTLGLGDVPPHLYSHGSSLFGALQQVAGALGTAIVATLLAWRTTHLLEQGEDPLTAQVGGMTAGFWFGVALTAVVLGLLFRLPNRPTASPHQPAPDEQAPASAGA</sequence>
<feature type="transmembrane region" description="Helical" evidence="8">
    <location>
        <begin position="402"/>
        <end position="425"/>
    </location>
</feature>
<comment type="subcellular location">
    <subcellularLocation>
        <location evidence="1">Cell membrane</location>
        <topology evidence="1">Multi-pass membrane protein</topology>
    </subcellularLocation>
</comment>
<feature type="transmembrane region" description="Helical" evidence="8">
    <location>
        <begin position="20"/>
        <end position="43"/>
    </location>
</feature>
<evidence type="ECO:0000256" key="6">
    <source>
        <dbReference type="ARBA" id="ARBA00022989"/>
    </source>
</evidence>
<dbReference type="CDD" id="cd17503">
    <property type="entry name" value="MFS_LmrB_MDR_like"/>
    <property type="match status" value="1"/>
</dbReference>
<dbReference type="Proteomes" id="UP000295198">
    <property type="component" value="Unassembled WGS sequence"/>
</dbReference>
<dbReference type="GO" id="GO:0022857">
    <property type="term" value="F:transmembrane transporter activity"/>
    <property type="evidence" value="ECO:0007669"/>
    <property type="project" value="InterPro"/>
</dbReference>
<dbReference type="InterPro" id="IPR004638">
    <property type="entry name" value="EmrB-like"/>
</dbReference>
<dbReference type="RefSeq" id="WP_134719340.1">
    <property type="nucleotide sequence ID" value="NZ_SDKM01000027.1"/>
</dbReference>
<keyword evidence="6 8" id="KW-1133">Transmembrane helix</keyword>
<dbReference type="NCBIfam" id="TIGR00711">
    <property type="entry name" value="efflux_EmrB"/>
    <property type="match status" value="1"/>
</dbReference>
<evidence type="ECO:0000256" key="5">
    <source>
        <dbReference type="ARBA" id="ARBA00022692"/>
    </source>
</evidence>
<evidence type="ECO:0000256" key="3">
    <source>
        <dbReference type="ARBA" id="ARBA00022448"/>
    </source>
</evidence>
<evidence type="ECO:0000259" key="9">
    <source>
        <dbReference type="PROSITE" id="PS50850"/>
    </source>
</evidence>
<dbReference type="InterPro" id="IPR020846">
    <property type="entry name" value="MFS_dom"/>
</dbReference>
<feature type="transmembrane region" description="Helical" evidence="8">
    <location>
        <begin position="83"/>
        <end position="106"/>
    </location>
</feature>
<feature type="transmembrane region" description="Helical" evidence="8">
    <location>
        <begin position="55"/>
        <end position="76"/>
    </location>
</feature>
<organism evidence="10 11">
    <name type="scientific">Nocardioides guangzhouensis</name>
    <dbReference type="NCBI Taxonomy" id="2497878"/>
    <lineage>
        <taxon>Bacteria</taxon>
        <taxon>Bacillati</taxon>
        <taxon>Actinomycetota</taxon>
        <taxon>Actinomycetes</taxon>
        <taxon>Propionibacteriales</taxon>
        <taxon>Nocardioidaceae</taxon>
        <taxon>Nocardioides</taxon>
    </lineage>
</organism>
<keyword evidence="7 8" id="KW-0472">Membrane</keyword>
<evidence type="ECO:0000313" key="11">
    <source>
        <dbReference type="Proteomes" id="UP000295198"/>
    </source>
</evidence>
<dbReference type="SUPFAM" id="SSF103473">
    <property type="entry name" value="MFS general substrate transporter"/>
    <property type="match status" value="1"/>
</dbReference>
<keyword evidence="3" id="KW-0813">Transport</keyword>
<evidence type="ECO:0000256" key="2">
    <source>
        <dbReference type="ARBA" id="ARBA00008537"/>
    </source>
</evidence>